<dbReference type="eggNOG" id="COG0566">
    <property type="taxonomic scope" value="Bacteria"/>
</dbReference>
<dbReference type="InterPro" id="IPR001537">
    <property type="entry name" value="SpoU_MeTrfase"/>
</dbReference>
<dbReference type="GO" id="GO:0008173">
    <property type="term" value="F:RNA methyltransferase activity"/>
    <property type="evidence" value="ECO:0007669"/>
    <property type="project" value="InterPro"/>
</dbReference>
<evidence type="ECO:0000313" key="4">
    <source>
        <dbReference type="EMBL" id="CAI27135.1"/>
    </source>
</evidence>
<organism evidence="4 5">
    <name type="scientific">Ehrlichia ruminantium (strain Welgevonden)</name>
    <dbReference type="NCBI Taxonomy" id="254945"/>
    <lineage>
        <taxon>Bacteria</taxon>
        <taxon>Pseudomonadati</taxon>
        <taxon>Pseudomonadota</taxon>
        <taxon>Alphaproteobacteria</taxon>
        <taxon>Rickettsiales</taxon>
        <taxon>Anaplasmataceae</taxon>
        <taxon>Ehrlichia</taxon>
    </lineage>
</organism>
<dbReference type="InterPro" id="IPR013123">
    <property type="entry name" value="SpoU_subst-bd"/>
</dbReference>
<keyword evidence="5" id="KW-1185">Reference proteome</keyword>
<dbReference type="Gene3D" id="3.30.1330.30">
    <property type="match status" value="1"/>
</dbReference>
<proteinExistence type="predicted"/>
<dbReference type="KEGG" id="erw:ERWE_CDS_06410"/>
<sequence length="249" mass="27866">MTKKKIWIYGKHPCVAALQNINRKCHELLFTENFIKHNNGIQKIRELIKQKNIYPKQVNLNTINSVLPPNSNHQGIALQVSIVDTVSIEDVLSNIPTEISTIILLDQVTDVYNVGSIIRSAVCFNVHAVILPYYNSPSENCGMSKTSSGAIDMIPIVYVVNISNAIHTLKKAGYWCYGFDAKQGEPLHKIKLDNKRLVIFGSENKGLRTLTKENCDFLLKIATSERIDSLNVSNAAAIALYSIFIQNHD</sequence>
<dbReference type="EMBL" id="CR925678">
    <property type="protein sequence ID" value="CAI27135.1"/>
    <property type="molecule type" value="Genomic_DNA"/>
</dbReference>
<evidence type="ECO:0000256" key="2">
    <source>
        <dbReference type="ARBA" id="ARBA00022679"/>
    </source>
</evidence>
<reference evidence="4 5" key="1">
    <citation type="journal article" date="2006" name="J. Bacteriol.">
        <title>Comparative genomic analysis of three strains of Ehrlichia ruminantium reveals an active process of genome size plasticity.</title>
        <authorList>
            <person name="Frutos R."/>
            <person name="Viari A."/>
            <person name="Ferraz C."/>
            <person name="Morgat A."/>
            <person name="Eychenie S."/>
            <person name="Kandassami Y."/>
            <person name="Chantal I."/>
            <person name="Bensaid A."/>
            <person name="Coissac E."/>
            <person name="Vachiery N."/>
            <person name="Demaille J."/>
            <person name="Martinez D."/>
        </authorList>
    </citation>
    <scope>NUCLEOTIDE SEQUENCE [LARGE SCALE GENOMIC DNA]</scope>
    <source>
        <strain evidence="4 5">Welgevonden</strain>
    </source>
</reference>
<dbReference type="Proteomes" id="UP000001021">
    <property type="component" value="Chromosome"/>
</dbReference>
<dbReference type="GO" id="GO:0006396">
    <property type="term" value="P:RNA processing"/>
    <property type="evidence" value="ECO:0007669"/>
    <property type="project" value="InterPro"/>
</dbReference>
<dbReference type="Pfam" id="PF00588">
    <property type="entry name" value="SpoU_methylase"/>
    <property type="match status" value="1"/>
</dbReference>
<dbReference type="SUPFAM" id="SSF55315">
    <property type="entry name" value="L30e-like"/>
    <property type="match status" value="1"/>
</dbReference>
<dbReference type="SMART" id="SM00967">
    <property type="entry name" value="SpoU_sub_bind"/>
    <property type="match status" value="1"/>
</dbReference>
<protein>
    <submittedName>
        <fullName evidence="4">Hypothetical tRNA/rRNA methyltransferase</fullName>
    </submittedName>
</protein>
<feature type="domain" description="RNA 2-O ribose methyltransferase substrate binding" evidence="3">
    <location>
        <begin position="7"/>
        <end position="86"/>
    </location>
</feature>
<dbReference type="PANTHER" id="PTHR46429">
    <property type="entry name" value="23S RRNA (GUANOSINE-2'-O-)-METHYLTRANSFERASE RLMB"/>
    <property type="match status" value="1"/>
</dbReference>
<gene>
    <name evidence="4" type="ordered locus">ERWE_CDS_06410</name>
</gene>
<dbReference type="Gene3D" id="3.40.1280.10">
    <property type="match status" value="1"/>
</dbReference>
<dbReference type="HOGENOM" id="CLU_021322_0_2_5"/>
<accession>A0A0H3M1I9</accession>
<dbReference type="RefSeq" id="WP_011256133.1">
    <property type="nucleotide sequence ID" value="NC_006832.1"/>
</dbReference>
<dbReference type="NCBIfam" id="TIGR00186">
    <property type="entry name" value="rRNA_methyl_3"/>
    <property type="match status" value="1"/>
</dbReference>
<evidence type="ECO:0000313" key="5">
    <source>
        <dbReference type="Proteomes" id="UP000001021"/>
    </source>
</evidence>
<dbReference type="InterPro" id="IPR029026">
    <property type="entry name" value="tRNA_m1G_MTases_N"/>
</dbReference>
<dbReference type="Pfam" id="PF08032">
    <property type="entry name" value="SpoU_sub_bind"/>
    <property type="match status" value="1"/>
</dbReference>
<dbReference type="InterPro" id="IPR029028">
    <property type="entry name" value="Alpha/beta_knot_MTases"/>
</dbReference>
<dbReference type="SUPFAM" id="SSF75217">
    <property type="entry name" value="alpha/beta knot"/>
    <property type="match status" value="1"/>
</dbReference>
<dbReference type="GO" id="GO:0005829">
    <property type="term" value="C:cytosol"/>
    <property type="evidence" value="ECO:0007669"/>
    <property type="project" value="TreeGrafter"/>
</dbReference>
<name>A0A0H3M1I9_EHRRW</name>
<dbReference type="InterPro" id="IPR029064">
    <property type="entry name" value="Ribosomal_eL30-like_sf"/>
</dbReference>
<dbReference type="AlphaFoldDB" id="A0A0H3M1I9"/>
<dbReference type="CDD" id="cd18103">
    <property type="entry name" value="SpoU-like_RlmB"/>
    <property type="match status" value="1"/>
</dbReference>
<dbReference type="GO" id="GO:0032259">
    <property type="term" value="P:methylation"/>
    <property type="evidence" value="ECO:0007669"/>
    <property type="project" value="UniProtKB-KW"/>
</dbReference>
<keyword evidence="1 4" id="KW-0489">Methyltransferase</keyword>
<dbReference type="PANTHER" id="PTHR46429:SF1">
    <property type="entry name" value="23S RRNA (GUANOSINE-2'-O-)-METHYLTRANSFERASE RLMB"/>
    <property type="match status" value="1"/>
</dbReference>
<dbReference type="GO" id="GO:0003723">
    <property type="term" value="F:RNA binding"/>
    <property type="evidence" value="ECO:0007669"/>
    <property type="project" value="InterPro"/>
</dbReference>
<dbReference type="InterPro" id="IPR004441">
    <property type="entry name" value="rRNA_MeTrfase_TrmH"/>
</dbReference>
<evidence type="ECO:0000256" key="1">
    <source>
        <dbReference type="ARBA" id="ARBA00022603"/>
    </source>
</evidence>
<evidence type="ECO:0000259" key="3">
    <source>
        <dbReference type="SMART" id="SM00967"/>
    </source>
</evidence>
<keyword evidence="2" id="KW-0808">Transferase</keyword>